<comment type="caution">
    <text evidence="7">The sequence shown here is derived from an EMBL/GenBank/DDBJ whole genome shotgun (WGS) entry which is preliminary data.</text>
</comment>
<dbReference type="PANTHER" id="PTHR24304">
    <property type="entry name" value="CYTOCHROME P450 FAMILY 7"/>
    <property type="match status" value="1"/>
</dbReference>
<keyword evidence="6" id="KW-0503">Monooxygenase</keyword>
<dbReference type="InterPro" id="IPR036396">
    <property type="entry name" value="Cyt_P450_sf"/>
</dbReference>
<dbReference type="Proteomes" id="UP001390339">
    <property type="component" value="Unassembled WGS sequence"/>
</dbReference>
<evidence type="ECO:0000256" key="6">
    <source>
        <dbReference type="ARBA" id="ARBA00023033"/>
    </source>
</evidence>
<dbReference type="PANTHER" id="PTHR24304:SF2">
    <property type="entry name" value="24-HYDROXYCHOLESTEROL 7-ALPHA-HYDROXYLASE"/>
    <property type="match status" value="1"/>
</dbReference>
<keyword evidence="3" id="KW-0349">Heme</keyword>
<evidence type="ECO:0000256" key="4">
    <source>
        <dbReference type="ARBA" id="ARBA00022723"/>
    </source>
</evidence>
<evidence type="ECO:0000313" key="7">
    <source>
        <dbReference type="EMBL" id="KAK8851034.1"/>
    </source>
</evidence>
<gene>
    <name evidence="7" type="ORF">PGQ11_013513</name>
</gene>
<dbReference type="Gene3D" id="1.10.630.10">
    <property type="entry name" value="Cytochrome P450"/>
    <property type="match status" value="1"/>
</dbReference>
<keyword evidence="5" id="KW-0408">Iron</keyword>
<sequence length="554" mass="62896">MVYYVKMTSVTITRSLSITLPESMLEPQWLLLLYFSLTWLVWRLWKFSIRPLLYTKEVEYLPYSIPFIGHAVPMFKSTARLYTQAIKHFNGLRKTYALHVMGRDIVIVSDPAEQSLIYKDSSSYSINGSIDMIYKCVGEVSPDAHKNLWRGPEDGFQSLHPNPKGQVLVHMGYSLLHKQLLQPNKSQDLIQKNVSYIEQYTGSGAFFDTSVLASNGKGDQVVSLHKWCLEVLIESQTRIFFGKTFREIQPDYKTLFDAWDFNSWMMTYQYPHFLAKAATRPRDALFKALTQYLDMPRDERDRESVPFVNELQDELENGGLGSEDIARVLFVILWGVNTNVHTAAFWLLAHVLVRPTLAEALMEEIAPAMQAIEKADSKDPAALTEIVRTRLIQDAPLLNATFDETVRTCSTNASTRDVKRPVSLGGKVLKPGTVILMPQRPNLLAPEAFGGDAEDFDPHRFLQNKRLTRQEFFRPFGGGVTLCSGRTVARYEVLTFVAFALWRYDIKVVGEGERVQGVYGKGFPRLDEAKPSLGVAKQCEGDDVIVVLRKKTTQ</sequence>
<dbReference type="Pfam" id="PF00067">
    <property type="entry name" value="p450"/>
    <property type="match status" value="1"/>
</dbReference>
<dbReference type="InterPro" id="IPR050529">
    <property type="entry name" value="CYP450_sterol_14alpha_dmase"/>
</dbReference>
<proteinExistence type="inferred from homology"/>
<evidence type="ECO:0000256" key="1">
    <source>
        <dbReference type="ARBA" id="ARBA00001971"/>
    </source>
</evidence>
<evidence type="ECO:0000256" key="3">
    <source>
        <dbReference type="ARBA" id="ARBA00022617"/>
    </source>
</evidence>
<dbReference type="EMBL" id="JAPCWZ010000009">
    <property type="protein sequence ID" value="KAK8851034.1"/>
    <property type="molecule type" value="Genomic_DNA"/>
</dbReference>
<evidence type="ECO:0000313" key="8">
    <source>
        <dbReference type="Proteomes" id="UP001390339"/>
    </source>
</evidence>
<keyword evidence="4" id="KW-0479">Metal-binding</keyword>
<evidence type="ECO:0000256" key="5">
    <source>
        <dbReference type="ARBA" id="ARBA00023004"/>
    </source>
</evidence>
<evidence type="ECO:0000256" key="2">
    <source>
        <dbReference type="ARBA" id="ARBA00010617"/>
    </source>
</evidence>
<protein>
    <submittedName>
        <fullName evidence="7">Cytochrome P450</fullName>
    </submittedName>
</protein>
<comment type="similarity">
    <text evidence="2">Belongs to the cytochrome P450 family.</text>
</comment>
<dbReference type="CDD" id="cd11040">
    <property type="entry name" value="CYP7_CYP8-like"/>
    <property type="match status" value="1"/>
</dbReference>
<keyword evidence="8" id="KW-1185">Reference proteome</keyword>
<organism evidence="7 8">
    <name type="scientific">Apiospora arundinis</name>
    <dbReference type="NCBI Taxonomy" id="335852"/>
    <lineage>
        <taxon>Eukaryota</taxon>
        <taxon>Fungi</taxon>
        <taxon>Dikarya</taxon>
        <taxon>Ascomycota</taxon>
        <taxon>Pezizomycotina</taxon>
        <taxon>Sordariomycetes</taxon>
        <taxon>Xylariomycetidae</taxon>
        <taxon>Amphisphaeriales</taxon>
        <taxon>Apiosporaceae</taxon>
        <taxon>Apiospora</taxon>
    </lineage>
</organism>
<dbReference type="PRINTS" id="PR00465">
    <property type="entry name" value="EP450IV"/>
</dbReference>
<accession>A0ABR2HQS2</accession>
<name>A0ABR2HQS2_9PEZI</name>
<dbReference type="SUPFAM" id="SSF48264">
    <property type="entry name" value="Cytochrome P450"/>
    <property type="match status" value="1"/>
</dbReference>
<dbReference type="InterPro" id="IPR002403">
    <property type="entry name" value="Cyt_P450_E_grp-IV"/>
</dbReference>
<keyword evidence="6" id="KW-0560">Oxidoreductase</keyword>
<comment type="cofactor">
    <cofactor evidence="1">
        <name>heme</name>
        <dbReference type="ChEBI" id="CHEBI:30413"/>
    </cofactor>
</comment>
<reference evidence="7 8" key="1">
    <citation type="journal article" date="2024" name="IMA Fungus">
        <title>Apiospora arundinis, a panoply of carbohydrate-active enzymes and secondary metabolites.</title>
        <authorList>
            <person name="Sorensen T."/>
            <person name="Petersen C."/>
            <person name="Muurmann A.T."/>
            <person name="Christiansen J.V."/>
            <person name="Brundto M.L."/>
            <person name="Overgaard C.K."/>
            <person name="Boysen A.T."/>
            <person name="Wollenberg R.D."/>
            <person name="Larsen T.O."/>
            <person name="Sorensen J.L."/>
            <person name="Nielsen K.L."/>
            <person name="Sondergaard T.E."/>
        </authorList>
    </citation>
    <scope>NUCLEOTIDE SEQUENCE [LARGE SCALE GENOMIC DNA]</scope>
    <source>
        <strain evidence="7 8">AAU 773</strain>
    </source>
</reference>
<dbReference type="InterPro" id="IPR001128">
    <property type="entry name" value="Cyt_P450"/>
</dbReference>